<name>A0A4V2V3M3_9HYPH</name>
<dbReference type="GO" id="GO:0015074">
    <property type="term" value="P:DNA integration"/>
    <property type="evidence" value="ECO:0007669"/>
    <property type="project" value="InterPro"/>
</dbReference>
<accession>A0A4V2V3M3</accession>
<dbReference type="AlphaFoldDB" id="A0A4V2V3M3"/>
<dbReference type="SUPFAM" id="SSF56349">
    <property type="entry name" value="DNA breaking-rejoining enzymes"/>
    <property type="match status" value="1"/>
</dbReference>
<keyword evidence="1" id="KW-0238">DNA-binding</keyword>
<dbReference type="InterPro" id="IPR011010">
    <property type="entry name" value="DNA_brk_join_enz"/>
</dbReference>
<protein>
    <recommendedName>
        <fullName evidence="5">Phage integrase family protein</fullName>
    </recommendedName>
</protein>
<dbReference type="Gene3D" id="1.10.150.130">
    <property type="match status" value="1"/>
</dbReference>
<evidence type="ECO:0000256" key="2">
    <source>
        <dbReference type="ARBA" id="ARBA00023172"/>
    </source>
</evidence>
<evidence type="ECO:0008006" key="5">
    <source>
        <dbReference type="Google" id="ProtNLM"/>
    </source>
</evidence>
<organism evidence="3 4">
    <name type="scientific">Martelella mediterranea</name>
    <dbReference type="NCBI Taxonomy" id="293089"/>
    <lineage>
        <taxon>Bacteria</taxon>
        <taxon>Pseudomonadati</taxon>
        <taxon>Pseudomonadota</taxon>
        <taxon>Alphaproteobacteria</taxon>
        <taxon>Hyphomicrobiales</taxon>
        <taxon>Aurantimonadaceae</taxon>
        <taxon>Martelella</taxon>
    </lineage>
</organism>
<keyword evidence="4" id="KW-1185">Reference proteome</keyword>
<gene>
    <name evidence="3" type="ORF">EDC90_10339</name>
</gene>
<dbReference type="RefSeq" id="WP_132313636.1">
    <property type="nucleotide sequence ID" value="NZ_SMAR01000033.1"/>
</dbReference>
<comment type="caution">
    <text evidence="3">The sequence shown here is derived from an EMBL/GenBank/DDBJ whole genome shotgun (WGS) entry which is preliminary data.</text>
</comment>
<reference evidence="3 4" key="1">
    <citation type="submission" date="2019-03" db="EMBL/GenBank/DDBJ databases">
        <title>Freshwater and sediment microbial communities from various areas in North America, analyzing microbe dynamics in response to fracking.</title>
        <authorList>
            <person name="Lamendella R."/>
        </authorList>
    </citation>
    <scope>NUCLEOTIDE SEQUENCE [LARGE SCALE GENOMIC DNA]</scope>
    <source>
        <strain evidence="3 4">175.2</strain>
    </source>
</reference>
<dbReference type="GO" id="GO:0006310">
    <property type="term" value="P:DNA recombination"/>
    <property type="evidence" value="ECO:0007669"/>
    <property type="project" value="UniProtKB-KW"/>
</dbReference>
<evidence type="ECO:0000256" key="1">
    <source>
        <dbReference type="ARBA" id="ARBA00023125"/>
    </source>
</evidence>
<evidence type="ECO:0000313" key="4">
    <source>
        <dbReference type="Proteomes" id="UP000295097"/>
    </source>
</evidence>
<dbReference type="OrthoDB" id="8201432at2"/>
<sequence length="398" mass="45368">MRKSDPKIKFVSWRGGRPRFTPSPTLRQRGYKAFDLRNGEGAWMTAGEALDWSRTFEREIAAARKAAEKSRKRAQPKQPVPVRFYTVEQLLKDYATSQAFRDKAIKTQQDYLQKIRSIENHLPDVWASEAEALSQPICYGVYDELRGKTGLHTANAAMRILGIAYSWGMSRGRLPGLIVNPAHKLQLKKEEPRVRAGERDEIRQLVAAADALGRPEIGDMITLAVWSGQRQGDRLEYQFAARDNGRVSLRQSKTKVIVDIPESAELRARLQEAGKRRKLAEVVSAHVILDERNWRPFKGDHYRHLYDQVRKIAAQGMKDINGREILKPMKSCATLRDQDLRDTAVTWLFRAGCSVGEICAITGHSLNTATQILEHYFARHPEMANSAIEKMENWYKGE</sequence>
<dbReference type="Gene3D" id="1.10.443.10">
    <property type="entry name" value="Intergrase catalytic core"/>
    <property type="match status" value="1"/>
</dbReference>
<proteinExistence type="predicted"/>
<dbReference type="EMBL" id="SMAR01000033">
    <property type="protein sequence ID" value="TCT34615.1"/>
    <property type="molecule type" value="Genomic_DNA"/>
</dbReference>
<dbReference type="Proteomes" id="UP000295097">
    <property type="component" value="Unassembled WGS sequence"/>
</dbReference>
<dbReference type="InterPro" id="IPR013762">
    <property type="entry name" value="Integrase-like_cat_sf"/>
</dbReference>
<dbReference type="InterPro" id="IPR010998">
    <property type="entry name" value="Integrase_recombinase_N"/>
</dbReference>
<dbReference type="GO" id="GO:0003677">
    <property type="term" value="F:DNA binding"/>
    <property type="evidence" value="ECO:0007669"/>
    <property type="project" value="UniProtKB-KW"/>
</dbReference>
<keyword evidence="2" id="KW-0233">DNA recombination</keyword>
<evidence type="ECO:0000313" key="3">
    <source>
        <dbReference type="EMBL" id="TCT34615.1"/>
    </source>
</evidence>